<comment type="caution">
    <text evidence="1">The sequence shown here is derived from an EMBL/GenBank/DDBJ whole genome shotgun (WGS) entry which is preliminary data.</text>
</comment>
<dbReference type="EMBL" id="PIPX01000001">
    <property type="protein sequence ID" value="RUO55516.1"/>
    <property type="molecule type" value="Genomic_DNA"/>
</dbReference>
<dbReference type="InterPro" id="IPR035093">
    <property type="entry name" value="RelE/ParE_toxin_dom_sf"/>
</dbReference>
<gene>
    <name evidence="1" type="ORF">CWI70_01655</name>
</gene>
<evidence type="ECO:0000313" key="2">
    <source>
        <dbReference type="Proteomes" id="UP000287649"/>
    </source>
</evidence>
<dbReference type="Proteomes" id="UP000287649">
    <property type="component" value="Unassembled WGS sequence"/>
</dbReference>
<sequence>MQRLENFPELGVQRPPLPGRLLVIPTLSLLVLYTADVTPQATTIYVLRVLHDKQHPF</sequence>
<proteinExistence type="predicted"/>
<accession>A0A432Y3N7</accession>
<dbReference type="RefSeq" id="WP_126772635.1">
    <property type="nucleotide sequence ID" value="NZ_PIPX01000001.1"/>
</dbReference>
<evidence type="ECO:0000313" key="1">
    <source>
        <dbReference type="EMBL" id="RUO55516.1"/>
    </source>
</evidence>
<dbReference type="AlphaFoldDB" id="A0A432Y3N7"/>
<protein>
    <submittedName>
        <fullName evidence="1">Uncharacterized protein</fullName>
    </submittedName>
</protein>
<organism evidence="1 2">
    <name type="scientific">Pseudidiomarina homiensis</name>
    <dbReference type="NCBI Taxonomy" id="364198"/>
    <lineage>
        <taxon>Bacteria</taxon>
        <taxon>Pseudomonadati</taxon>
        <taxon>Pseudomonadota</taxon>
        <taxon>Gammaproteobacteria</taxon>
        <taxon>Alteromonadales</taxon>
        <taxon>Idiomarinaceae</taxon>
        <taxon>Pseudidiomarina</taxon>
    </lineage>
</organism>
<reference evidence="2" key="1">
    <citation type="journal article" date="2018" name="Front. Microbiol.">
        <title>Genome-Based Analysis Reveals the Taxonomy and Diversity of the Family Idiomarinaceae.</title>
        <authorList>
            <person name="Liu Y."/>
            <person name="Lai Q."/>
            <person name="Shao Z."/>
        </authorList>
    </citation>
    <scope>NUCLEOTIDE SEQUENCE [LARGE SCALE GENOMIC DNA]</scope>
    <source>
        <strain evidence="2">PO-M2</strain>
    </source>
</reference>
<name>A0A432Y3N7_9GAMM</name>
<dbReference type="Gene3D" id="3.30.2310.20">
    <property type="entry name" value="RelE-like"/>
    <property type="match status" value="1"/>
</dbReference>
<keyword evidence="2" id="KW-1185">Reference proteome</keyword>